<evidence type="ECO:0000256" key="2">
    <source>
        <dbReference type="SAM" id="Phobius"/>
    </source>
</evidence>
<feature type="domain" description="DUF1746" evidence="3">
    <location>
        <begin position="15"/>
        <end position="117"/>
    </location>
</feature>
<keyword evidence="2" id="KW-0812">Transmembrane</keyword>
<sequence>MHKRHNAQRQHLIHSLDNLLFQLHTLSFFLSPLLLSFVCRLFCQLQCSKPRDTDPNRSLRFWFLLLLFLNLPSFWWHATEEAVEGRTVILDFVGLGYIPSKLHLLLLDILILFLQLVLTTIAYESSLYLALPSTVPENLLPHSTSTPSTPDTPERPKFSYSDPTYVIDLRLTPILNRLRNPPPVVPETAEESLPLPNTMQWPLSVPFGFSRRERRSGRDQSQQTETGNLNRGDEDVERTVPGGIDVGQTT</sequence>
<protein>
    <recommendedName>
        <fullName evidence="3">DUF1746 domain-containing protein</fullName>
    </recommendedName>
</protein>
<dbReference type="InterPro" id="IPR013715">
    <property type="entry name" value="DUF1746"/>
</dbReference>
<dbReference type="PANTHER" id="PTHR39405:SF1">
    <property type="entry name" value="DSC E3 UBIQUITIN LIGASE COMPLEX SUBUNIT 4"/>
    <property type="match status" value="1"/>
</dbReference>
<dbReference type="EMBL" id="GL945433">
    <property type="protein sequence ID" value="EGO25462.1"/>
    <property type="molecule type" value="Genomic_DNA"/>
</dbReference>
<dbReference type="HOGENOM" id="CLU_094671_0_0_1"/>
<feature type="compositionally biased region" description="Low complexity" evidence="1">
    <location>
        <begin position="141"/>
        <end position="151"/>
    </location>
</feature>
<dbReference type="Pfam" id="PF08508">
    <property type="entry name" value="DUF1746"/>
    <property type="match status" value="1"/>
</dbReference>
<reference evidence="4" key="1">
    <citation type="submission" date="2011-04" db="EMBL/GenBank/DDBJ databases">
        <title>Evolution of plant cell wall degrading machinery underlies the functional diversity of forest fungi.</title>
        <authorList>
            <consortium name="US DOE Joint Genome Institute (JGI-PGF)"/>
            <person name="Eastwood D.C."/>
            <person name="Floudas D."/>
            <person name="Binder M."/>
            <person name="Majcherczyk A."/>
            <person name="Schneider P."/>
            <person name="Aerts A."/>
            <person name="Asiegbu F.O."/>
            <person name="Baker S.E."/>
            <person name="Barry K."/>
            <person name="Bendiksby M."/>
            <person name="Blumentritt M."/>
            <person name="Coutinho P.M."/>
            <person name="Cullen D."/>
            <person name="Cullen D."/>
            <person name="Gathman A."/>
            <person name="Goodell B."/>
            <person name="Henrissat B."/>
            <person name="Ihrmark K."/>
            <person name="Kauserud H."/>
            <person name="Kohler A."/>
            <person name="LaButti K."/>
            <person name="Lapidus A."/>
            <person name="Lavin J.L."/>
            <person name="Lee Y.-H."/>
            <person name="Lindquist E."/>
            <person name="Lilly W."/>
            <person name="Lucas S."/>
            <person name="Morin E."/>
            <person name="Murat C."/>
            <person name="Oguiza J.A."/>
            <person name="Park J."/>
            <person name="Pisabarro A.G."/>
            <person name="Riley R."/>
            <person name="Rosling A."/>
            <person name="Salamov A."/>
            <person name="Schmidt O."/>
            <person name="Schmutz J."/>
            <person name="Skrede I."/>
            <person name="Stenlid J."/>
            <person name="Wiebenga A."/>
            <person name="Xie X."/>
            <person name="Kues U."/>
            <person name="Hibbett D.S."/>
            <person name="Hoffmeister D."/>
            <person name="Hogberg N."/>
            <person name="Martin F."/>
            <person name="Grigoriev I.V."/>
            <person name="Watkinson S.C."/>
        </authorList>
    </citation>
    <scope>NUCLEOTIDE SEQUENCE</scope>
    <source>
        <strain evidence="4">S7.9</strain>
    </source>
</reference>
<keyword evidence="2" id="KW-1133">Transmembrane helix</keyword>
<dbReference type="GO" id="GO:0032933">
    <property type="term" value="P:SREBP signaling pathway"/>
    <property type="evidence" value="ECO:0007669"/>
    <property type="project" value="InterPro"/>
</dbReference>
<dbReference type="GO" id="GO:0044695">
    <property type="term" value="C:Dsc E3 ubiquitin ligase complex"/>
    <property type="evidence" value="ECO:0007669"/>
    <property type="project" value="InterPro"/>
</dbReference>
<organism>
    <name type="scientific">Serpula lacrymans var. lacrymans (strain S7.9)</name>
    <name type="common">Dry rot fungus</name>
    <dbReference type="NCBI Taxonomy" id="578457"/>
    <lineage>
        <taxon>Eukaryota</taxon>
        <taxon>Fungi</taxon>
        <taxon>Dikarya</taxon>
        <taxon>Basidiomycota</taxon>
        <taxon>Agaricomycotina</taxon>
        <taxon>Agaricomycetes</taxon>
        <taxon>Agaricomycetidae</taxon>
        <taxon>Boletales</taxon>
        <taxon>Coniophorineae</taxon>
        <taxon>Serpulaceae</taxon>
        <taxon>Serpula</taxon>
    </lineage>
</organism>
<dbReference type="GeneID" id="18818934"/>
<evidence type="ECO:0000313" key="4">
    <source>
        <dbReference type="EMBL" id="EGO25462.1"/>
    </source>
</evidence>
<feature type="transmembrane region" description="Helical" evidence="2">
    <location>
        <begin position="59"/>
        <end position="78"/>
    </location>
</feature>
<dbReference type="OrthoDB" id="5428737at2759"/>
<dbReference type="Proteomes" id="UP000008064">
    <property type="component" value="Unassembled WGS sequence"/>
</dbReference>
<proteinExistence type="predicted"/>
<dbReference type="GO" id="GO:0005783">
    <property type="term" value="C:endoplasmic reticulum"/>
    <property type="evidence" value="ECO:0007669"/>
    <property type="project" value="TreeGrafter"/>
</dbReference>
<gene>
    <name evidence="4" type="ORF">SERLADRAFT_465659</name>
</gene>
<evidence type="ECO:0000256" key="1">
    <source>
        <dbReference type="SAM" id="MobiDB-lite"/>
    </source>
</evidence>
<dbReference type="RefSeq" id="XP_007317584.1">
    <property type="nucleotide sequence ID" value="XM_007317522.1"/>
</dbReference>
<dbReference type="InterPro" id="IPR038967">
    <property type="entry name" value="Dsc4-like"/>
</dbReference>
<dbReference type="PANTHER" id="PTHR39405">
    <property type="entry name" value="DSC E3 UBIQUITIN LIGASE COMPLEX SUBUNIT 4"/>
    <property type="match status" value="1"/>
</dbReference>
<accession>F8NSY9</accession>
<dbReference type="KEGG" id="sla:SERLADRAFT_465659"/>
<feature type="region of interest" description="Disordered" evidence="1">
    <location>
        <begin position="210"/>
        <end position="250"/>
    </location>
</feature>
<feature type="transmembrane region" description="Helical" evidence="2">
    <location>
        <begin position="102"/>
        <end position="123"/>
    </location>
</feature>
<name>F8NSY9_SERL9</name>
<dbReference type="AlphaFoldDB" id="F8NSY9"/>
<feature type="region of interest" description="Disordered" evidence="1">
    <location>
        <begin position="140"/>
        <end position="159"/>
    </location>
</feature>
<keyword evidence="2" id="KW-0472">Membrane</keyword>
<evidence type="ECO:0000259" key="3">
    <source>
        <dbReference type="Pfam" id="PF08508"/>
    </source>
</evidence>
<feature type="transmembrane region" description="Helical" evidence="2">
    <location>
        <begin position="20"/>
        <end position="38"/>
    </location>
</feature>